<organism>
    <name type="scientific">Solenopsis invicta</name>
    <name type="common">Red imported fire ant</name>
    <name type="synonym">Solenopsis wagneri</name>
    <dbReference type="NCBI Taxonomy" id="13686"/>
    <lineage>
        <taxon>Eukaryota</taxon>
        <taxon>Metazoa</taxon>
        <taxon>Ecdysozoa</taxon>
        <taxon>Arthropoda</taxon>
        <taxon>Hexapoda</taxon>
        <taxon>Insecta</taxon>
        <taxon>Pterygota</taxon>
        <taxon>Neoptera</taxon>
        <taxon>Endopterygota</taxon>
        <taxon>Hymenoptera</taxon>
        <taxon>Apocrita</taxon>
        <taxon>Aculeata</taxon>
        <taxon>Formicoidea</taxon>
        <taxon>Formicidae</taxon>
        <taxon>Myrmicinae</taxon>
        <taxon>Solenopsis</taxon>
    </lineage>
</organism>
<accession>E9IYL8</accession>
<name>E9IYL8_SOLIN</name>
<protein>
    <submittedName>
        <fullName evidence="1">Uncharacterized protein</fullName>
    </submittedName>
</protein>
<reference evidence="1" key="1">
    <citation type="journal article" date="2011" name="Proc. Natl. Acad. Sci. U.S.A.">
        <title>The genome of the fire ant Solenopsis invicta.</title>
        <authorList>
            <person name="Wurm Y."/>
            <person name="Wang J."/>
            <person name="Riba-Grognuz O."/>
            <person name="Corona M."/>
            <person name="Nygaard S."/>
            <person name="Hunt B.G."/>
            <person name="Ingram K.K."/>
            <person name="Falquet L."/>
            <person name="Nipitwattanaphon M."/>
            <person name="Gotzek D."/>
            <person name="Dijkstra M.B."/>
            <person name="Oettler J."/>
            <person name="Comtesse F."/>
            <person name="Shih C.J."/>
            <person name="Wu W.J."/>
            <person name="Yang C.C."/>
            <person name="Thomas J."/>
            <person name="Beaudoing E."/>
            <person name="Pradervand S."/>
            <person name="Flegel V."/>
            <person name="Cook E.D."/>
            <person name="Fabbretti R."/>
            <person name="Stockinger H."/>
            <person name="Long L."/>
            <person name="Farmerie W.G."/>
            <person name="Oakey J."/>
            <person name="Boomsma J.J."/>
            <person name="Pamilo P."/>
            <person name="Yi S.V."/>
            <person name="Heinze J."/>
            <person name="Goodisman M.A."/>
            <person name="Farinelli L."/>
            <person name="Harshman K."/>
            <person name="Hulo N."/>
            <person name="Cerutti L."/>
            <person name="Xenarios I."/>
            <person name="Shoemaker D."/>
            <person name="Keller L."/>
        </authorList>
    </citation>
    <scope>NUCLEOTIDE SEQUENCE [LARGE SCALE GENOMIC DNA]</scope>
</reference>
<feature type="non-terminal residue" evidence="1">
    <location>
        <position position="96"/>
    </location>
</feature>
<dbReference type="AlphaFoldDB" id="E9IYL8"/>
<gene>
    <name evidence="1" type="ORF">SINV_02290</name>
</gene>
<dbReference type="EMBL" id="GL767039">
    <property type="protein sequence ID" value="EFZ14334.1"/>
    <property type="molecule type" value="Genomic_DNA"/>
</dbReference>
<proteinExistence type="predicted"/>
<sequence>MRCFRKLFPQSCSVIGMVHYWQCISERTYTTQKIAATLQQCCNVADCNKHKLTICLQRLMAYASNIPETLQYHNFLIFTSIDEIGPYMKKPRSTAQ</sequence>
<evidence type="ECO:0000313" key="1">
    <source>
        <dbReference type="EMBL" id="EFZ14334.1"/>
    </source>
</evidence>
<dbReference type="HOGENOM" id="CLU_2362368_0_0_1"/>